<dbReference type="KEGG" id="nkf:Nkreftii_002477"/>
<evidence type="ECO:0000313" key="3">
    <source>
        <dbReference type="Proteomes" id="UP000593737"/>
    </source>
</evidence>
<gene>
    <name evidence="2" type="ORF">Nkreftii_002477</name>
</gene>
<dbReference type="SUPFAM" id="SSF54862">
    <property type="entry name" value="4Fe-4S ferredoxins"/>
    <property type="match status" value="1"/>
</dbReference>
<feature type="domain" description="4Fe-4S ferredoxin-type" evidence="1">
    <location>
        <begin position="57"/>
        <end position="87"/>
    </location>
</feature>
<reference evidence="2 3" key="1">
    <citation type="journal article" date="2020" name="ISME J.">
        <title>Enrichment and physiological characterization of a novel comammox Nitrospira indicates ammonium inhibition of complete nitrification.</title>
        <authorList>
            <person name="Sakoula D."/>
            <person name="Koch H."/>
            <person name="Frank J."/>
            <person name="Jetten M.S.M."/>
            <person name="van Kessel M.A.H.J."/>
            <person name="Lucker S."/>
        </authorList>
    </citation>
    <scope>NUCLEOTIDE SEQUENCE [LARGE SCALE GENOMIC DNA]</scope>
    <source>
        <strain evidence="2">Comreactor17</strain>
    </source>
</reference>
<dbReference type="Proteomes" id="UP000593737">
    <property type="component" value="Chromosome"/>
</dbReference>
<accession>A0A7S8FF69</accession>
<evidence type="ECO:0000313" key="2">
    <source>
        <dbReference type="EMBL" id="QPD04703.1"/>
    </source>
</evidence>
<name>A0A7S8FF69_9BACT</name>
<dbReference type="Gene3D" id="3.30.70.20">
    <property type="match status" value="1"/>
</dbReference>
<organism evidence="2 3">
    <name type="scientific">Candidatus Nitrospira kreftii</name>
    <dbReference type="NCBI Taxonomy" id="2652173"/>
    <lineage>
        <taxon>Bacteria</taxon>
        <taxon>Pseudomonadati</taxon>
        <taxon>Nitrospirota</taxon>
        <taxon>Nitrospiria</taxon>
        <taxon>Nitrospirales</taxon>
        <taxon>Nitrospiraceae</taxon>
        <taxon>Nitrospira</taxon>
    </lineage>
</organism>
<evidence type="ECO:0000259" key="1">
    <source>
        <dbReference type="PROSITE" id="PS51379"/>
    </source>
</evidence>
<dbReference type="AlphaFoldDB" id="A0A7S8FF69"/>
<sequence>MSSLPQKNMFEIFSQGLFEGVKPMLVIRDHLVRHPDRCTHQAVCVPICPTSAWLSTPPYKFDPSRCLESCRLCLDACPSQAIYAVFKKGDKLLEPQKKTG</sequence>
<dbReference type="EMBL" id="CP047423">
    <property type="protein sequence ID" value="QPD04703.1"/>
    <property type="molecule type" value="Genomic_DNA"/>
</dbReference>
<protein>
    <recommendedName>
        <fullName evidence="1">4Fe-4S ferredoxin-type domain-containing protein</fullName>
    </recommendedName>
</protein>
<dbReference type="PROSITE" id="PS51379">
    <property type="entry name" value="4FE4S_FER_2"/>
    <property type="match status" value="1"/>
</dbReference>
<dbReference type="InterPro" id="IPR017896">
    <property type="entry name" value="4Fe4S_Fe-S-bd"/>
</dbReference>
<proteinExistence type="predicted"/>